<gene>
    <name evidence="13" type="primary">SYNE3</name>
</gene>
<keyword evidence="3" id="KW-0677">Repeat</keyword>
<comment type="subcellular location">
    <subcellularLocation>
        <location evidence="7">Nucleus outer membrane</location>
        <topology evidence="7">Single-pass type IV membrane protein</topology>
    </subcellularLocation>
</comment>
<reference evidence="13" key="1">
    <citation type="submission" date="2021-04" db="EMBL/GenBank/DDBJ databases">
        <authorList>
            <consortium name="Wellcome Sanger Institute Data Sharing"/>
        </authorList>
    </citation>
    <scope>NUCLEOTIDE SEQUENCE [LARGE SCALE GENOMIC DNA]</scope>
</reference>
<feature type="compositionally biased region" description="Low complexity" evidence="10">
    <location>
        <begin position="797"/>
        <end position="806"/>
    </location>
</feature>
<dbReference type="OrthoDB" id="9838382at2759"/>
<feature type="topological domain" description="Cytoplasmic" evidence="8">
    <location>
        <begin position="1"/>
        <end position="1076"/>
    </location>
</feature>
<comment type="similarity">
    <text evidence="1">Belongs to the nesprin family.</text>
</comment>
<dbReference type="GO" id="GO:0034993">
    <property type="term" value="C:meiotic nuclear membrane microtubule tethering complex"/>
    <property type="evidence" value="ECO:0007669"/>
    <property type="project" value="TreeGrafter"/>
</dbReference>
<evidence type="ECO:0000256" key="4">
    <source>
        <dbReference type="ARBA" id="ARBA00022989"/>
    </source>
</evidence>
<evidence type="ECO:0000256" key="10">
    <source>
        <dbReference type="SAM" id="MobiDB-lite"/>
    </source>
</evidence>
<evidence type="ECO:0000256" key="2">
    <source>
        <dbReference type="ARBA" id="ARBA00022692"/>
    </source>
</evidence>
<keyword evidence="6" id="KW-0539">Nucleus</keyword>
<evidence type="ECO:0000256" key="11">
    <source>
        <dbReference type="SAM" id="Phobius"/>
    </source>
</evidence>
<dbReference type="STRING" id="64144.ENSATEP00000020327"/>
<dbReference type="InterPro" id="IPR012315">
    <property type="entry name" value="KASH"/>
</dbReference>
<reference evidence="13" key="2">
    <citation type="submission" date="2025-08" db="UniProtKB">
        <authorList>
            <consortium name="Ensembl"/>
        </authorList>
    </citation>
    <scope>IDENTIFICATION</scope>
</reference>
<feature type="compositionally biased region" description="Polar residues" evidence="10">
    <location>
        <begin position="934"/>
        <end position="944"/>
    </location>
</feature>
<evidence type="ECO:0000313" key="13">
    <source>
        <dbReference type="Ensembl" id="ENSATEP00000020327.1"/>
    </source>
</evidence>
<dbReference type="GO" id="GO:0005737">
    <property type="term" value="C:cytoplasm"/>
    <property type="evidence" value="ECO:0007669"/>
    <property type="project" value="TreeGrafter"/>
</dbReference>
<organism evidence="13 14">
    <name type="scientific">Anabas testudineus</name>
    <name type="common">Climbing perch</name>
    <name type="synonym">Anthias testudineus</name>
    <dbReference type="NCBI Taxonomy" id="64144"/>
    <lineage>
        <taxon>Eukaryota</taxon>
        <taxon>Metazoa</taxon>
        <taxon>Chordata</taxon>
        <taxon>Craniata</taxon>
        <taxon>Vertebrata</taxon>
        <taxon>Euteleostomi</taxon>
        <taxon>Actinopterygii</taxon>
        <taxon>Neopterygii</taxon>
        <taxon>Teleostei</taxon>
        <taxon>Neoteleostei</taxon>
        <taxon>Acanthomorphata</taxon>
        <taxon>Anabantaria</taxon>
        <taxon>Anabantiformes</taxon>
        <taxon>Anabantoidei</taxon>
        <taxon>Anabantidae</taxon>
        <taxon>Anabas</taxon>
    </lineage>
</organism>
<dbReference type="SUPFAM" id="SSF46966">
    <property type="entry name" value="Spectrin repeat"/>
    <property type="match status" value="4"/>
</dbReference>
<name>A0A3Q1IFA2_ANATE</name>
<feature type="compositionally biased region" description="Basic and acidic residues" evidence="10">
    <location>
        <begin position="861"/>
        <end position="873"/>
    </location>
</feature>
<dbReference type="InterPro" id="IPR057932">
    <property type="entry name" value="Spectrin_SYNE1_3"/>
</dbReference>
<evidence type="ECO:0000256" key="6">
    <source>
        <dbReference type="ARBA" id="ARBA00023242"/>
    </source>
</evidence>
<keyword evidence="2 8" id="KW-0812">Transmembrane</keyword>
<dbReference type="Ensembl" id="ENSATET00000020677.3">
    <property type="protein sequence ID" value="ENSATEP00000020327.1"/>
    <property type="gene ID" value="ENSATEG00000014170.3"/>
</dbReference>
<dbReference type="RefSeq" id="XP_026210132.1">
    <property type="nucleotide sequence ID" value="XM_026354347.1"/>
</dbReference>
<dbReference type="GeneID" id="113158441"/>
<dbReference type="InterPro" id="IPR002017">
    <property type="entry name" value="Spectrin_repeat"/>
</dbReference>
<dbReference type="SMART" id="SM00150">
    <property type="entry name" value="SPEC"/>
    <property type="match status" value="3"/>
</dbReference>
<feature type="topological domain" description="Perinuclear space" evidence="8">
    <location>
        <begin position="1098"/>
        <end position="1125"/>
    </location>
</feature>
<dbReference type="InterPro" id="IPR052403">
    <property type="entry name" value="LINC-complex_assoc"/>
</dbReference>
<evidence type="ECO:0000256" key="7">
    <source>
        <dbReference type="ARBA" id="ARBA00046312"/>
    </source>
</evidence>
<dbReference type="GeneTree" id="ENSGT00440000039367"/>
<dbReference type="FunCoup" id="A0A3Q1IFA2">
    <property type="interactions" value="1142"/>
</dbReference>
<dbReference type="AlphaFoldDB" id="A0A3Q1IFA2"/>
<dbReference type="InParanoid" id="A0A3Q1IFA2"/>
<dbReference type="Pfam" id="PF00435">
    <property type="entry name" value="Spectrin"/>
    <property type="match status" value="1"/>
</dbReference>
<dbReference type="Pfam" id="PF25804">
    <property type="entry name" value="SYNE3"/>
    <property type="match status" value="1"/>
</dbReference>
<dbReference type="GO" id="GO:0005640">
    <property type="term" value="C:nuclear outer membrane"/>
    <property type="evidence" value="ECO:0007669"/>
    <property type="project" value="UniProtKB-SubCell"/>
</dbReference>
<evidence type="ECO:0000313" key="14">
    <source>
        <dbReference type="Proteomes" id="UP000265040"/>
    </source>
</evidence>
<feature type="region of interest" description="Disordered" evidence="10">
    <location>
        <begin position="909"/>
        <end position="944"/>
    </location>
</feature>
<dbReference type="InterPro" id="IPR018159">
    <property type="entry name" value="Spectrin/alpha-actinin"/>
</dbReference>
<keyword evidence="5 8" id="KW-0472">Membrane</keyword>
<dbReference type="InterPro" id="IPR057933">
    <property type="entry name" value="SYNE3_dom"/>
</dbReference>
<evidence type="ECO:0000256" key="3">
    <source>
        <dbReference type="ARBA" id="ARBA00022737"/>
    </source>
</evidence>
<evidence type="ECO:0000256" key="1">
    <source>
        <dbReference type="ARBA" id="ARBA00008619"/>
    </source>
</evidence>
<dbReference type="SMART" id="SM01249">
    <property type="entry name" value="KASH"/>
    <property type="match status" value="1"/>
</dbReference>
<sequence length="1125" mass="127674">MTQQELQEFSENLDTALSWMQAIQERLKANDNTQGPRDALEARLRETEKIHQSEHEGRVKMDMALVAAENLLQSADEELRNQTHAKLKDLKSQWEETCTYIIHCHSRIEWVWLHWSEYLKAYEEFELWLMKQQRSLDTGVELQLGVKEKLWQVDQQRVMVSDVHGQATLLERLLDEAAALHNRTQDPSVDSQAQERLREAYNNVRDRAEERLTLLQKIAEEHQMYQGCVQKFQSWLLTKTKELTDLMEKEDTGENKLKALQALDDSVASEEKTLQHIEGVVEALRGNTSPAGAEVVVEEAEELRLGWHRLRQGLCEAEDGLRVSLNSHSQYVTRCQQLEEDIGRLRVLLQGLDQELETSHTAGDPTGCTEEQMVGQWRKYRDVRNTLAGEESQVDFLKTQLKELFRFSEDSRHLSDDVLALVKEHQSVKCRVTRLCSESESGLRNILQDPLLVYAQWSHMVSQVLEASAKVTDFSHIAMLVQNIEHLLKDSIQMQERFRLLQVKRELLDSVFGPERSDGLQGELTAAIRNRELLHTQLLQRKSRLQGLISRTKDFGDAYKLIRSKLTDLKDRLVAIDSLQPDILAKKSQVDQFRVIQKDLEDCEAHITALESLVFSSQSNKTQFERLKAEWNHLHKAVKVKVHESEESIEEHESFHDSLLNMEKWLMIMKQKLESFHSPSGEWSIEGRQHEAERALGEFPEKELQLEQMEAQGQGVLKKTAEEGRVHISRDMKRLQESWLALSNINVTLLRLLDSSTEHAESDSWRIGGLSVESTSPVKELSLAKQDSQVRVEGSRSQRGQQQDQSAEVYGALSCGRGRSLDGTAGEGMLTGHLKDSGRSFNRDEIDSSALSIHGIVGQRVSKDSATDGRPGSDKSAGGDNSILAGDRGGALTATINYSEGAGINSGEGSVELGEGLSPGGGAFLPFRRDPTRKLSTTPTQHTMENTGYTSRIREFEAWLCKENEILSGILRTKGVRLDAKQQDTLKALKAEVGWGQEQFQLLLQESQSIEDGSRPAEDMGLEELRYHWMLYKSKLKNVGEIRARTSAKRVQAKQEEPVITAKVQKKPRLLQRVCRVALLLWLLLLALLLLALLLPFMDEGNCSLSNNFARSFNIMLRYDGPPPT</sequence>
<dbReference type="PANTHER" id="PTHR47535">
    <property type="entry name" value="MUSCLE-SPECIFIC PROTEIN 300 KDA, ISOFORM G"/>
    <property type="match status" value="1"/>
</dbReference>
<dbReference type="Pfam" id="PF25803">
    <property type="entry name" value="Spectrin_SYNE1_2"/>
    <property type="match status" value="1"/>
</dbReference>
<reference evidence="13" key="3">
    <citation type="submission" date="2025-09" db="UniProtKB">
        <authorList>
            <consortium name="Ensembl"/>
        </authorList>
    </citation>
    <scope>IDENTIFICATION</scope>
</reference>
<dbReference type="OMA" id="ACCLEDQ"/>
<dbReference type="Gene3D" id="1.20.58.60">
    <property type="match status" value="3"/>
</dbReference>
<feature type="transmembrane region" description="Helical" evidence="11">
    <location>
        <begin position="1077"/>
        <end position="1097"/>
    </location>
</feature>
<feature type="domain" description="KASH" evidence="12">
    <location>
        <begin position="1068"/>
        <end position="1125"/>
    </location>
</feature>
<dbReference type="Proteomes" id="UP000265040">
    <property type="component" value="Chromosome 12"/>
</dbReference>
<feature type="region of interest" description="Disordered" evidence="10">
    <location>
        <begin position="778"/>
        <end position="808"/>
    </location>
</feature>
<dbReference type="PANTHER" id="PTHR47535:SF2">
    <property type="entry name" value="NESPRIN-3"/>
    <property type="match status" value="1"/>
</dbReference>
<dbReference type="Pfam" id="PF10541">
    <property type="entry name" value="KASH"/>
    <property type="match status" value="1"/>
</dbReference>
<evidence type="ECO:0000256" key="8">
    <source>
        <dbReference type="PROSITE-ProRule" id="PRU00385"/>
    </source>
</evidence>
<evidence type="ECO:0000256" key="9">
    <source>
        <dbReference type="SAM" id="Coils"/>
    </source>
</evidence>
<proteinExistence type="inferred from homology"/>
<dbReference type="GO" id="GO:0007097">
    <property type="term" value="P:nuclear migration"/>
    <property type="evidence" value="ECO:0007669"/>
    <property type="project" value="TreeGrafter"/>
</dbReference>
<evidence type="ECO:0000256" key="5">
    <source>
        <dbReference type="ARBA" id="ARBA00023136"/>
    </source>
</evidence>
<keyword evidence="14" id="KW-1185">Reference proteome</keyword>
<dbReference type="GO" id="GO:0051015">
    <property type="term" value="F:actin filament binding"/>
    <property type="evidence" value="ECO:0007669"/>
    <property type="project" value="TreeGrafter"/>
</dbReference>
<dbReference type="PROSITE" id="PS51049">
    <property type="entry name" value="KASH"/>
    <property type="match status" value="1"/>
</dbReference>
<protein>
    <recommendedName>
        <fullName evidence="12">KASH domain-containing protein</fullName>
    </recommendedName>
</protein>
<feature type="coiled-coil region" evidence="9">
    <location>
        <begin position="191"/>
        <end position="218"/>
    </location>
</feature>
<evidence type="ECO:0000259" key="12">
    <source>
        <dbReference type="PROSITE" id="PS51049"/>
    </source>
</evidence>
<dbReference type="GO" id="GO:0045111">
    <property type="term" value="C:intermediate filament cytoskeleton"/>
    <property type="evidence" value="ECO:0007669"/>
    <property type="project" value="Ensembl"/>
</dbReference>
<feature type="region of interest" description="Disordered" evidence="10">
    <location>
        <begin position="857"/>
        <end position="884"/>
    </location>
</feature>
<keyword evidence="4 11" id="KW-1133">Transmembrane helix</keyword>
<accession>A0A3Q1IFA2</accession>
<keyword evidence="9" id="KW-0175">Coiled coil</keyword>